<proteinExistence type="predicted"/>
<evidence type="ECO:0000313" key="1">
    <source>
        <dbReference type="EMBL" id="QTF08191.1"/>
    </source>
</evidence>
<dbReference type="NCBIfam" id="NF041550">
    <property type="entry name" value="CesT_sub"/>
    <property type="match status" value="1"/>
</dbReference>
<evidence type="ECO:0000313" key="2">
    <source>
        <dbReference type="Proteomes" id="UP000671960"/>
    </source>
</evidence>
<protein>
    <submittedName>
        <fullName evidence="1">Type III secretion protein</fullName>
    </submittedName>
</protein>
<reference evidence="1 2" key="1">
    <citation type="submission" date="2020-03" db="EMBL/GenBank/DDBJ databases">
        <authorList>
            <person name="Bakhshi Ganjeh M."/>
        </authorList>
    </citation>
    <scope>NUCLEOTIDE SEQUENCE [LARGE SCALE GENOMIC DNA]</scope>
    <source>
        <strain evidence="2">Iran 50</strain>
    </source>
</reference>
<dbReference type="Proteomes" id="UP000671960">
    <property type="component" value="Chromosome"/>
</dbReference>
<gene>
    <name evidence="1" type="ORF">HC231_09920</name>
</gene>
<accession>A0ABX7UTG2</accession>
<dbReference type="EMBL" id="CP050854">
    <property type="protein sequence ID" value="QTF08191.1"/>
    <property type="molecule type" value="Genomic_DNA"/>
</dbReference>
<name>A0ABX7UTG2_9GAMM</name>
<dbReference type="RefSeq" id="WP_208230821.1">
    <property type="nucleotide sequence ID" value="NZ_CP050854.1"/>
</dbReference>
<organism evidence="1 2">
    <name type="scientific">Brenneria izadpanahii</name>
    <dbReference type="NCBI Taxonomy" id="2722756"/>
    <lineage>
        <taxon>Bacteria</taxon>
        <taxon>Pseudomonadati</taxon>
        <taxon>Pseudomonadota</taxon>
        <taxon>Gammaproteobacteria</taxon>
        <taxon>Enterobacterales</taxon>
        <taxon>Pectobacteriaceae</taxon>
        <taxon>Brenneria</taxon>
    </lineage>
</organism>
<sequence length="144" mass="15723">MTSTELAVSLENWLNGMTAMLRLEIDNGAVALMRHAQGIACCAAIPLPMAVDETVLERALQLAGSARMQYGEDAAALSLSAQDEQLWLWMKHEPDDALQLCRCLEALLNQRDVWLGMLLPALRSAAPGPLNLNTLAFLQGERHA</sequence>
<keyword evidence="2" id="KW-1185">Reference proteome</keyword>